<comment type="caution">
    <text evidence="2">The sequence shown here is derived from an EMBL/GenBank/DDBJ whole genome shotgun (WGS) entry which is preliminary data.</text>
</comment>
<keyword evidence="3" id="KW-1185">Reference proteome</keyword>
<feature type="signal peptide" evidence="1">
    <location>
        <begin position="1"/>
        <end position="19"/>
    </location>
</feature>
<dbReference type="Proteomes" id="UP001348149">
    <property type="component" value="Unassembled WGS sequence"/>
</dbReference>
<dbReference type="EMBL" id="JAYLLH010000001">
    <property type="protein sequence ID" value="MEC3859705.1"/>
    <property type="molecule type" value="Genomic_DNA"/>
</dbReference>
<evidence type="ECO:0000313" key="2">
    <source>
        <dbReference type="EMBL" id="MEC3859705.1"/>
    </source>
</evidence>
<evidence type="ECO:0008006" key="4">
    <source>
        <dbReference type="Google" id="ProtNLM"/>
    </source>
</evidence>
<reference evidence="2 3" key="1">
    <citation type="submission" date="2024-01" db="EMBL/GenBank/DDBJ databases">
        <title>Mesobacterium rodlantinim sp. nov., isolated from shallow sea hydrothermal systems off Kueishantao Island.</title>
        <authorList>
            <person name="Su Z."/>
            <person name="Tang K."/>
        </authorList>
    </citation>
    <scope>NUCLEOTIDE SEQUENCE [LARGE SCALE GENOMIC DNA]</scope>
    <source>
        <strain evidence="2 3">TK19101</strain>
    </source>
</reference>
<dbReference type="RefSeq" id="WP_326295152.1">
    <property type="nucleotide sequence ID" value="NZ_JAYLLH010000001.1"/>
</dbReference>
<evidence type="ECO:0000313" key="3">
    <source>
        <dbReference type="Proteomes" id="UP001348149"/>
    </source>
</evidence>
<accession>A0ABU6HCX8</accession>
<name>A0ABU6HCX8_9RHOB</name>
<gene>
    <name evidence="2" type="ORF">VK792_00290</name>
</gene>
<feature type="chain" id="PRO_5045962164" description="Invasion associated locus B family protein" evidence="1">
    <location>
        <begin position="20"/>
        <end position="183"/>
    </location>
</feature>
<evidence type="ECO:0000256" key="1">
    <source>
        <dbReference type="SAM" id="SignalP"/>
    </source>
</evidence>
<keyword evidence="1" id="KW-0732">Signal</keyword>
<proteinExistence type="predicted"/>
<dbReference type="Gene3D" id="2.60.40.1880">
    <property type="entry name" value="Invasion associated locus B (IalB) protein"/>
    <property type="match status" value="1"/>
</dbReference>
<dbReference type="InterPro" id="IPR038696">
    <property type="entry name" value="IalB_sf"/>
</dbReference>
<organism evidence="2 3">
    <name type="scientific">Mesobacterium hydrothermale</name>
    <dbReference type="NCBI Taxonomy" id="3111907"/>
    <lineage>
        <taxon>Bacteria</taxon>
        <taxon>Pseudomonadati</taxon>
        <taxon>Pseudomonadota</taxon>
        <taxon>Alphaproteobacteria</taxon>
        <taxon>Rhodobacterales</taxon>
        <taxon>Roseobacteraceae</taxon>
        <taxon>Mesobacterium</taxon>
    </lineage>
</organism>
<sequence>MNRAGLIAALVLSAAPAFAGDWFQHKFGELRSYHGDWLAVCNDAGAGPCRAVQTAVDPGSAAYFDQRLAVHRIDGTPDWAVELMDRGMPDAIESLRFTFDGVATDVPSGAWKSGELVYANVAETVTITDPTIAADLVAKMKAGNRLMISYAPQGSGDGSAAVSLRGITAAANAIEARVLPRQE</sequence>
<protein>
    <recommendedName>
        <fullName evidence="4">Invasion associated locus B family protein</fullName>
    </recommendedName>
</protein>